<keyword evidence="2" id="KW-1185">Reference proteome</keyword>
<dbReference type="RefSeq" id="WP_243614290.1">
    <property type="nucleotide sequence ID" value="NZ_JBBGAZ010000013.1"/>
</dbReference>
<dbReference type="PANTHER" id="PTHR47328:SF1">
    <property type="entry name" value="RUTC FAMILY PROTEIN YOAB"/>
    <property type="match status" value="1"/>
</dbReference>
<dbReference type="EMBL" id="JBBGAZ010000013">
    <property type="protein sequence ID" value="MEJ5219894.1"/>
    <property type="molecule type" value="Genomic_DNA"/>
</dbReference>
<reference evidence="1 2" key="1">
    <citation type="submission" date="2024-03" db="EMBL/GenBank/DDBJ databases">
        <title>Cognatishimia coralii sp. nov., a marine bacterium isolated from coral surrounding seawater.</title>
        <authorList>
            <person name="Liu X."/>
            <person name="Liu S."/>
            <person name="Sun H."/>
            <person name="Zhang Y."/>
        </authorList>
    </citation>
    <scope>NUCLEOTIDE SEQUENCE [LARGE SCALE GENOMIC DNA]</scope>
    <source>
        <strain evidence="1 2">D5M38</strain>
    </source>
</reference>
<dbReference type="SUPFAM" id="SSF55298">
    <property type="entry name" value="YjgF-like"/>
    <property type="match status" value="1"/>
</dbReference>
<dbReference type="Proteomes" id="UP001368270">
    <property type="component" value="Unassembled WGS sequence"/>
</dbReference>
<proteinExistence type="predicted"/>
<dbReference type="Gene3D" id="3.30.1330.40">
    <property type="entry name" value="RutC-like"/>
    <property type="match status" value="1"/>
</dbReference>
<comment type="caution">
    <text evidence="1">The sequence shown here is derived from an EMBL/GenBank/DDBJ whole genome shotgun (WGS) entry which is preliminary data.</text>
</comment>
<protein>
    <submittedName>
        <fullName evidence="1">RidA family protein</fullName>
    </submittedName>
</protein>
<evidence type="ECO:0000313" key="1">
    <source>
        <dbReference type="EMBL" id="MEJ5219894.1"/>
    </source>
</evidence>
<sequence>MIIERLDLTPRYSKIVKRGDIVYLAGLIAETWDADIAIQSQEVFNQIDELLAKAGTNKSRLLTMTCWIADFADYGVFNETYDGWIDTQNLPARATVKAELLDPTLKIEIMVTAAV</sequence>
<dbReference type="InterPro" id="IPR006175">
    <property type="entry name" value="YjgF/YER057c/UK114"/>
</dbReference>
<dbReference type="InterPro" id="IPR035709">
    <property type="entry name" value="YoaB-like"/>
</dbReference>
<dbReference type="Pfam" id="PF01042">
    <property type="entry name" value="Ribonuc_L-PSP"/>
    <property type="match status" value="1"/>
</dbReference>
<dbReference type="PANTHER" id="PTHR47328">
    <property type="match status" value="1"/>
</dbReference>
<dbReference type="CDD" id="cd06150">
    <property type="entry name" value="YjgF_YER057c_UK114_like_2"/>
    <property type="match status" value="1"/>
</dbReference>
<dbReference type="InterPro" id="IPR035959">
    <property type="entry name" value="RutC-like_sf"/>
</dbReference>
<name>A0ABU8QKF0_9RHOB</name>
<gene>
    <name evidence="1" type="ORF">WG622_16680</name>
</gene>
<accession>A0ABU8QKF0</accession>
<evidence type="ECO:0000313" key="2">
    <source>
        <dbReference type="Proteomes" id="UP001368270"/>
    </source>
</evidence>
<organism evidence="1 2">
    <name type="scientific">Cognatishimia coralii</name>
    <dbReference type="NCBI Taxonomy" id="3083254"/>
    <lineage>
        <taxon>Bacteria</taxon>
        <taxon>Pseudomonadati</taxon>
        <taxon>Pseudomonadota</taxon>
        <taxon>Alphaproteobacteria</taxon>
        <taxon>Rhodobacterales</taxon>
        <taxon>Paracoccaceae</taxon>
        <taxon>Cognatishimia</taxon>
    </lineage>
</organism>